<evidence type="ECO:0000313" key="7">
    <source>
        <dbReference type="Proteomes" id="UP001596071"/>
    </source>
</evidence>
<dbReference type="EMBL" id="JBHSNP010000009">
    <property type="protein sequence ID" value="MFC5602534.1"/>
    <property type="molecule type" value="Genomic_DNA"/>
</dbReference>
<gene>
    <name evidence="6" type="ORF">ACFPTP_04815</name>
</gene>
<accession>A0ABW0TU30</accession>
<sequence>MIDIHCHILFSVDDGPKTIEDTIRIVEKAAKEGITDMIATPHAFSPHYHVPKEEIEGQIRLLTDTLRIGGYPINLHTGQEVRLQENIIDKIKSREAITLAGSRYLLLELPSQSIPLYTVNVIQTMLENDVIPIIAHPERNRAIAEKPARLERLIRHGAFAQVNAGSLSGQFGKKVQRLSVQLVTANLIHTYGSDVHDTKARPLLFNEGLRYLQKKKKNDSINILLENNKRILNDEPFIILDPEIPVTKKW</sequence>
<keyword evidence="2 5" id="KW-0378">Hydrolase</keyword>
<evidence type="ECO:0000313" key="6">
    <source>
        <dbReference type="EMBL" id="MFC5602534.1"/>
    </source>
</evidence>
<comment type="caution">
    <text evidence="6">The sequence shown here is derived from an EMBL/GenBank/DDBJ whole genome shotgun (WGS) entry which is preliminary data.</text>
</comment>
<protein>
    <recommendedName>
        <fullName evidence="5">Tyrosine-protein phosphatase</fullName>
        <ecNumber evidence="5">3.1.3.48</ecNumber>
    </recommendedName>
</protein>
<evidence type="ECO:0000256" key="3">
    <source>
        <dbReference type="ARBA" id="ARBA00022912"/>
    </source>
</evidence>
<keyword evidence="3 5" id="KW-0904">Protein phosphatase</keyword>
<name>A0ABW0TU30_9BACL</name>
<comment type="similarity">
    <text evidence="1 5">Belongs to the metallo-dependent hydrolases superfamily. CpsB/CapC family.</text>
</comment>
<dbReference type="PANTHER" id="PTHR39181">
    <property type="entry name" value="TYROSINE-PROTEIN PHOSPHATASE YWQE"/>
    <property type="match status" value="1"/>
</dbReference>
<comment type="catalytic activity">
    <reaction evidence="4 5">
        <text>O-phospho-L-tyrosyl-[protein] + H2O = L-tyrosyl-[protein] + phosphate</text>
        <dbReference type="Rhea" id="RHEA:10684"/>
        <dbReference type="Rhea" id="RHEA-COMP:10136"/>
        <dbReference type="Rhea" id="RHEA-COMP:20101"/>
        <dbReference type="ChEBI" id="CHEBI:15377"/>
        <dbReference type="ChEBI" id="CHEBI:43474"/>
        <dbReference type="ChEBI" id="CHEBI:46858"/>
        <dbReference type="ChEBI" id="CHEBI:61978"/>
        <dbReference type="EC" id="3.1.3.48"/>
    </reaction>
</comment>
<dbReference type="EC" id="3.1.3.48" evidence="5"/>
<keyword evidence="7" id="KW-1185">Reference proteome</keyword>
<dbReference type="Gene3D" id="3.20.20.140">
    <property type="entry name" value="Metal-dependent hydrolases"/>
    <property type="match status" value="1"/>
</dbReference>
<proteinExistence type="inferred from homology"/>
<dbReference type="InterPro" id="IPR016195">
    <property type="entry name" value="Pol/histidinol_Pase-like"/>
</dbReference>
<dbReference type="Proteomes" id="UP001596071">
    <property type="component" value="Unassembled WGS sequence"/>
</dbReference>
<dbReference type="RefSeq" id="WP_381442645.1">
    <property type="nucleotide sequence ID" value="NZ_JBHSNP010000009.1"/>
</dbReference>
<reference evidence="7" key="1">
    <citation type="journal article" date="2019" name="Int. J. Syst. Evol. Microbiol.">
        <title>The Global Catalogue of Microorganisms (GCM) 10K type strain sequencing project: providing services to taxonomists for standard genome sequencing and annotation.</title>
        <authorList>
            <consortium name="The Broad Institute Genomics Platform"/>
            <consortium name="The Broad Institute Genome Sequencing Center for Infectious Disease"/>
            <person name="Wu L."/>
            <person name="Ma J."/>
        </authorList>
    </citation>
    <scope>NUCLEOTIDE SEQUENCE [LARGE SCALE GENOMIC DNA]</scope>
    <source>
        <strain evidence="7">KACC 11299</strain>
    </source>
</reference>
<dbReference type="PANTHER" id="PTHR39181:SF1">
    <property type="entry name" value="TYROSINE-PROTEIN PHOSPHATASE YWQE"/>
    <property type="match status" value="1"/>
</dbReference>
<organism evidence="6 7">
    <name type="scientific">Sporosarcina koreensis</name>
    <dbReference type="NCBI Taxonomy" id="334735"/>
    <lineage>
        <taxon>Bacteria</taxon>
        <taxon>Bacillati</taxon>
        <taxon>Bacillota</taxon>
        <taxon>Bacilli</taxon>
        <taxon>Bacillales</taxon>
        <taxon>Caryophanaceae</taxon>
        <taxon>Sporosarcina</taxon>
    </lineage>
</organism>
<evidence type="ECO:0000256" key="2">
    <source>
        <dbReference type="ARBA" id="ARBA00022801"/>
    </source>
</evidence>
<evidence type="ECO:0000256" key="1">
    <source>
        <dbReference type="ARBA" id="ARBA00005750"/>
    </source>
</evidence>
<dbReference type="InterPro" id="IPR016667">
    <property type="entry name" value="Caps_polysacc_synth_CpsB/CapC"/>
</dbReference>
<evidence type="ECO:0000256" key="4">
    <source>
        <dbReference type="ARBA" id="ARBA00051722"/>
    </source>
</evidence>
<dbReference type="Pfam" id="PF19567">
    <property type="entry name" value="CpsB_CapC"/>
    <property type="match status" value="1"/>
</dbReference>
<dbReference type="SUPFAM" id="SSF89550">
    <property type="entry name" value="PHP domain-like"/>
    <property type="match status" value="1"/>
</dbReference>
<evidence type="ECO:0000256" key="5">
    <source>
        <dbReference type="PIRNR" id="PIRNR016557"/>
    </source>
</evidence>
<dbReference type="PIRSF" id="PIRSF016557">
    <property type="entry name" value="Caps_synth_CpsB"/>
    <property type="match status" value="1"/>
</dbReference>